<dbReference type="PANTHER" id="PTHR43217:SF1">
    <property type="entry name" value="SUCCINATE SEMIALDEHYDE DEHYDROGENASE [NAD(P)+] SAD"/>
    <property type="match status" value="1"/>
</dbReference>
<comment type="similarity">
    <text evidence="1">Belongs to the aldehyde dehydrogenase family.</text>
</comment>
<dbReference type="EMBL" id="CP035107">
    <property type="protein sequence ID" value="QAR30960.1"/>
    <property type="molecule type" value="Genomic_DNA"/>
</dbReference>
<keyword evidence="3" id="KW-0560">Oxidoreductase</keyword>
<dbReference type="GO" id="GO:0004030">
    <property type="term" value="F:aldehyde dehydrogenase [NAD(P)+] activity"/>
    <property type="evidence" value="ECO:0007669"/>
    <property type="project" value="InterPro"/>
</dbReference>
<dbReference type="InterPro" id="IPR044148">
    <property type="entry name" value="ALDH_GabD1-like"/>
</dbReference>
<dbReference type="AlphaFoldDB" id="A0A410JS12"/>
<evidence type="ECO:0000256" key="3">
    <source>
        <dbReference type="ARBA" id="ARBA00023002"/>
    </source>
</evidence>
<keyword evidence="2" id="KW-0521">NADP</keyword>
<dbReference type="InterPro" id="IPR047110">
    <property type="entry name" value="GABD/Sad-like"/>
</dbReference>
<accession>A0A410JS12</accession>
<dbReference type="PANTHER" id="PTHR43217">
    <property type="entry name" value="SUCCINATE SEMIALDEHYDE DEHYDROGENASE [NAD(P)+] SAD"/>
    <property type="match status" value="1"/>
</dbReference>
<sequence>MKSINPFTQETIYEHAELSENEIIEKIESANAAQPAWNDISLKKRKKIFKKLAEVLEENAYEWGRTISEEMGKPITQSIAEINKCAWVCHYYASNAQKLLKSKHTKTEAQKSYMRYDPLGVILGVMPWNFPFWQVIRFAVPTLIAGNTVLLKHASNVMQSAKNVEKAFKLAGLPENCFINLPISSKAVESIIRHPMVKGVSLTGSKAAGAAVAKVAGEEIKPSLLELGGSNALVVFEDCDIKEAVKTVVNARFQNTGQSCIAGKRLLVHKKIAEKFVAKLQKKVEELVVGNPLEDKTYLSVMARESLAEELEKQMNDSVKMGAKILIGGTRHEAFFAPTILTHVTPEMPVFYEETFGPLLACTTFKTDDEALELVNNSEFGLGASIFTEDKKRIKHFIKNIKDGAVFINEMVKSDPRLAFGGTGISGYGRELAENGIKAFVNEKTVYIA</sequence>
<evidence type="ECO:0000256" key="2">
    <source>
        <dbReference type="ARBA" id="ARBA00022857"/>
    </source>
</evidence>
<dbReference type="InterPro" id="IPR016162">
    <property type="entry name" value="Ald_DH_N"/>
</dbReference>
<feature type="domain" description="Aldehyde dehydrogenase" evidence="4">
    <location>
        <begin position="2"/>
        <end position="446"/>
    </location>
</feature>
<dbReference type="PROSITE" id="PS00070">
    <property type="entry name" value="ALDEHYDE_DEHYDR_CYS"/>
    <property type="match status" value="1"/>
</dbReference>
<proteinExistence type="inferred from homology"/>
<dbReference type="RefSeq" id="WP_128501424.1">
    <property type="nucleotide sequence ID" value="NZ_CP035107.1"/>
</dbReference>
<evidence type="ECO:0000259" key="4">
    <source>
        <dbReference type="Pfam" id="PF00171"/>
    </source>
</evidence>
<evidence type="ECO:0000313" key="5">
    <source>
        <dbReference type="EMBL" id="QAR30960.1"/>
    </source>
</evidence>
<evidence type="ECO:0000313" key="6">
    <source>
        <dbReference type="Proteomes" id="UP000287701"/>
    </source>
</evidence>
<dbReference type="CDD" id="cd07100">
    <property type="entry name" value="ALDH_SSADH1_GabD1"/>
    <property type="match status" value="1"/>
</dbReference>
<dbReference type="FunFam" id="3.40.309.10:FF:000009">
    <property type="entry name" value="Aldehyde dehydrogenase A"/>
    <property type="match status" value="1"/>
</dbReference>
<dbReference type="Gene3D" id="3.40.309.10">
    <property type="entry name" value="Aldehyde Dehydrogenase, Chain A, domain 2"/>
    <property type="match status" value="1"/>
</dbReference>
<organism evidence="5 6">
    <name type="scientific">Ornithobacterium rhinotracheale</name>
    <dbReference type="NCBI Taxonomy" id="28251"/>
    <lineage>
        <taxon>Bacteria</taxon>
        <taxon>Pseudomonadati</taxon>
        <taxon>Bacteroidota</taxon>
        <taxon>Flavobacteriia</taxon>
        <taxon>Flavobacteriales</taxon>
        <taxon>Weeksellaceae</taxon>
        <taxon>Ornithobacterium</taxon>
    </lineage>
</organism>
<dbReference type="InterPro" id="IPR016163">
    <property type="entry name" value="Ald_DH_C"/>
</dbReference>
<name>A0A410JS12_ORNRH</name>
<protein>
    <submittedName>
        <fullName evidence="5">NAD-dependent succinate-semialdehyde dehydrogenase</fullName>
    </submittedName>
</protein>
<dbReference type="GO" id="GO:0004777">
    <property type="term" value="F:succinate-semialdehyde dehydrogenase (NAD+) activity"/>
    <property type="evidence" value="ECO:0007669"/>
    <property type="project" value="TreeGrafter"/>
</dbReference>
<dbReference type="InterPro" id="IPR016161">
    <property type="entry name" value="Ald_DH/histidinol_DH"/>
</dbReference>
<dbReference type="OrthoDB" id="9762913at2"/>
<dbReference type="Gene3D" id="3.40.605.10">
    <property type="entry name" value="Aldehyde Dehydrogenase, Chain A, domain 1"/>
    <property type="match status" value="1"/>
</dbReference>
<dbReference type="SUPFAM" id="SSF53720">
    <property type="entry name" value="ALDH-like"/>
    <property type="match status" value="1"/>
</dbReference>
<dbReference type="Proteomes" id="UP000287701">
    <property type="component" value="Chromosome"/>
</dbReference>
<evidence type="ECO:0000256" key="1">
    <source>
        <dbReference type="ARBA" id="ARBA00009986"/>
    </source>
</evidence>
<dbReference type="FunFam" id="3.40.605.10:FF:000012">
    <property type="entry name" value="NAD-dependent succinate-semialdehyde dehydrogenase"/>
    <property type="match status" value="1"/>
</dbReference>
<gene>
    <name evidence="5" type="ORF">EQP59_06220</name>
</gene>
<dbReference type="Pfam" id="PF00171">
    <property type="entry name" value="Aldedh"/>
    <property type="match status" value="1"/>
</dbReference>
<dbReference type="InterPro" id="IPR015590">
    <property type="entry name" value="Aldehyde_DH_dom"/>
</dbReference>
<reference evidence="5 6" key="1">
    <citation type="submission" date="2019-01" db="EMBL/GenBank/DDBJ databases">
        <title>Whole Genome of Ornithobacterium rhinotracheale FARPER-174b.</title>
        <authorList>
            <person name="Tataje-Lavanda L.A."/>
            <person name="Montalvan A."/>
            <person name="Montesinos R."/>
            <person name="Zimic M."/>
            <person name="Fernandez-Sanchez M."/>
            <person name="Fernandez-Diaz M."/>
        </authorList>
    </citation>
    <scope>NUCLEOTIDE SEQUENCE [LARGE SCALE GENOMIC DNA]</scope>
    <source>
        <strain evidence="5 6">FARPER-174b</strain>
    </source>
</reference>
<dbReference type="InterPro" id="IPR016160">
    <property type="entry name" value="Ald_DH_CS_CYS"/>
</dbReference>